<proteinExistence type="inferred from homology"/>
<dbReference type="EMBL" id="VCHE01000050">
    <property type="protein sequence ID" value="KAB2573934.1"/>
    <property type="molecule type" value="Genomic_DNA"/>
</dbReference>
<evidence type="ECO:0000256" key="4">
    <source>
        <dbReference type="ARBA" id="ARBA00022989"/>
    </source>
</evidence>
<dbReference type="Proteomes" id="UP000325902">
    <property type="component" value="Unassembled WGS sequence"/>
</dbReference>
<accession>A0A5N5D9N4</accession>
<organism evidence="7 8">
    <name type="scientific">Lasiodiplodia theobromae</name>
    <dbReference type="NCBI Taxonomy" id="45133"/>
    <lineage>
        <taxon>Eukaryota</taxon>
        <taxon>Fungi</taxon>
        <taxon>Dikarya</taxon>
        <taxon>Ascomycota</taxon>
        <taxon>Pezizomycotina</taxon>
        <taxon>Dothideomycetes</taxon>
        <taxon>Dothideomycetes incertae sedis</taxon>
        <taxon>Botryosphaeriales</taxon>
        <taxon>Botryosphaeriaceae</taxon>
        <taxon>Lasiodiplodia</taxon>
    </lineage>
</organism>
<sequence>MGFFTSLSAAAGKATKSIAKAVNTAMETITNTAKKVKTQLENTAAKVKNNFKGFCAKAFRIIKKTFLDLRCALRIKVRHAIEWVKAHPYKTAAIVVGVILAIVLPPVFLHCLGFTAAGVAAGSIAATIQASIGSVAAGSTFAILTSAMMGGYGVAIVVGWIISSYLAIGLGILMWKRFSGSQED</sequence>
<protein>
    <submittedName>
        <fullName evidence="7">Uncharacterized protein</fullName>
    </submittedName>
</protein>
<dbReference type="InterPro" id="IPR009311">
    <property type="entry name" value="IFI6/IFI27-like"/>
</dbReference>
<comment type="caution">
    <text evidence="7">The sequence shown here is derived from an EMBL/GenBank/DDBJ whole genome shotgun (WGS) entry which is preliminary data.</text>
</comment>
<evidence type="ECO:0000256" key="2">
    <source>
        <dbReference type="ARBA" id="ARBA00007262"/>
    </source>
</evidence>
<dbReference type="PANTHER" id="PTHR16932">
    <property type="entry name" value="INTERFERON ALPHA-INDUCIBLE PROTEIN 27"/>
    <property type="match status" value="1"/>
</dbReference>
<reference evidence="7 8" key="1">
    <citation type="journal article" date="2019" name="Sci. Rep.">
        <title>A multi-omics analysis of the grapevine pathogen Lasiodiplodia theobromae reveals that temperature affects the expression of virulence- and pathogenicity-related genes.</title>
        <authorList>
            <person name="Felix C."/>
            <person name="Meneses R."/>
            <person name="Goncalves M.F.M."/>
            <person name="Tilleman L."/>
            <person name="Duarte A.S."/>
            <person name="Jorrin-Novo J.V."/>
            <person name="Van de Peer Y."/>
            <person name="Deforce D."/>
            <person name="Van Nieuwerburgh F."/>
            <person name="Esteves A.C."/>
            <person name="Alves A."/>
        </authorList>
    </citation>
    <scope>NUCLEOTIDE SEQUENCE [LARGE SCALE GENOMIC DNA]</scope>
    <source>
        <strain evidence="7 8">LA-SOL3</strain>
    </source>
</reference>
<evidence type="ECO:0000256" key="1">
    <source>
        <dbReference type="ARBA" id="ARBA00004141"/>
    </source>
</evidence>
<dbReference type="Gene3D" id="6.10.110.10">
    <property type="match status" value="1"/>
</dbReference>
<keyword evidence="4 6" id="KW-1133">Transmembrane helix</keyword>
<dbReference type="PANTHER" id="PTHR16932:SF18">
    <property type="entry name" value="INTERFERON, ALPHA-INDUCIBLE PROTEIN 27-LIKE 2"/>
    <property type="match status" value="1"/>
</dbReference>
<dbReference type="AlphaFoldDB" id="A0A5N5D9N4"/>
<feature type="transmembrane region" description="Helical" evidence="6">
    <location>
        <begin position="124"/>
        <end position="144"/>
    </location>
</feature>
<comment type="similarity">
    <text evidence="2">Belongs to the IFI6/IFI27 family.</text>
</comment>
<comment type="subcellular location">
    <subcellularLocation>
        <location evidence="1">Membrane</location>
        <topology evidence="1">Multi-pass membrane protein</topology>
    </subcellularLocation>
</comment>
<dbReference type="OrthoDB" id="440424at2759"/>
<dbReference type="InterPro" id="IPR038213">
    <property type="entry name" value="IFI6/IFI27-like_sf"/>
</dbReference>
<evidence type="ECO:0000256" key="5">
    <source>
        <dbReference type="ARBA" id="ARBA00023136"/>
    </source>
</evidence>
<feature type="transmembrane region" description="Helical" evidence="6">
    <location>
        <begin position="92"/>
        <end position="112"/>
    </location>
</feature>
<dbReference type="GO" id="GO:0016020">
    <property type="term" value="C:membrane"/>
    <property type="evidence" value="ECO:0007669"/>
    <property type="project" value="UniProtKB-SubCell"/>
</dbReference>
<feature type="transmembrane region" description="Helical" evidence="6">
    <location>
        <begin position="150"/>
        <end position="175"/>
    </location>
</feature>
<evidence type="ECO:0000256" key="3">
    <source>
        <dbReference type="ARBA" id="ARBA00022692"/>
    </source>
</evidence>
<evidence type="ECO:0000313" key="8">
    <source>
        <dbReference type="Proteomes" id="UP000325902"/>
    </source>
</evidence>
<evidence type="ECO:0000256" key="6">
    <source>
        <dbReference type="SAM" id="Phobius"/>
    </source>
</evidence>
<name>A0A5N5D9N4_9PEZI</name>
<evidence type="ECO:0000313" key="7">
    <source>
        <dbReference type="EMBL" id="KAB2573934.1"/>
    </source>
</evidence>
<keyword evidence="3 6" id="KW-0812">Transmembrane</keyword>
<keyword evidence="8" id="KW-1185">Reference proteome</keyword>
<gene>
    <name evidence="7" type="ORF">DBV05_g7380</name>
</gene>
<dbReference type="Pfam" id="PF06140">
    <property type="entry name" value="Ifi-6-16"/>
    <property type="match status" value="1"/>
</dbReference>
<keyword evidence="5 6" id="KW-0472">Membrane</keyword>